<evidence type="ECO:0000313" key="2">
    <source>
        <dbReference type="EMBL" id="MBI5128335.1"/>
    </source>
</evidence>
<dbReference type="SUPFAM" id="SSF89796">
    <property type="entry name" value="CoA-transferase family III (CaiB/BaiF)"/>
    <property type="match status" value="1"/>
</dbReference>
<dbReference type="PANTHER" id="PTHR48207:SF4">
    <property type="entry name" value="BLL6097 PROTEIN"/>
    <property type="match status" value="1"/>
</dbReference>
<comment type="caution">
    <text evidence="2">The sequence shown here is derived from an EMBL/GenBank/DDBJ whole genome shotgun (WGS) entry which is preliminary data.</text>
</comment>
<reference evidence="2" key="1">
    <citation type="submission" date="2020-07" db="EMBL/GenBank/DDBJ databases">
        <title>Huge and variable diversity of episymbiotic CPR bacteria and DPANN archaea in groundwater ecosystems.</title>
        <authorList>
            <person name="He C.Y."/>
            <person name="Keren R."/>
            <person name="Whittaker M."/>
            <person name="Farag I.F."/>
            <person name="Doudna J."/>
            <person name="Cate J.H.D."/>
            <person name="Banfield J.F."/>
        </authorList>
    </citation>
    <scope>NUCLEOTIDE SEQUENCE</scope>
    <source>
        <strain evidence="2">NC_groundwater_1818_Pr3_B-0.1um_66_35</strain>
    </source>
</reference>
<dbReference type="AlphaFoldDB" id="A0A933RTJ1"/>
<dbReference type="InterPro" id="IPR044855">
    <property type="entry name" value="CoA-Trfase_III_dom3_sf"/>
</dbReference>
<dbReference type="Pfam" id="PF02515">
    <property type="entry name" value="CoA_transf_3"/>
    <property type="match status" value="1"/>
</dbReference>
<dbReference type="InterPro" id="IPR050483">
    <property type="entry name" value="CoA-transferase_III_domain"/>
</dbReference>
<dbReference type="EMBL" id="JACRJB010000007">
    <property type="protein sequence ID" value="MBI5128335.1"/>
    <property type="molecule type" value="Genomic_DNA"/>
</dbReference>
<evidence type="ECO:0000256" key="1">
    <source>
        <dbReference type="ARBA" id="ARBA00022679"/>
    </source>
</evidence>
<organism evidence="2 3">
    <name type="scientific">Rhodopseudomonas palustris</name>
    <dbReference type="NCBI Taxonomy" id="1076"/>
    <lineage>
        <taxon>Bacteria</taxon>
        <taxon>Pseudomonadati</taxon>
        <taxon>Pseudomonadota</taxon>
        <taxon>Alphaproteobacteria</taxon>
        <taxon>Hyphomicrobiales</taxon>
        <taxon>Nitrobacteraceae</taxon>
        <taxon>Rhodopseudomonas</taxon>
    </lineage>
</organism>
<keyword evidence="1 2" id="KW-0808">Transferase</keyword>
<evidence type="ECO:0000313" key="3">
    <source>
        <dbReference type="Proteomes" id="UP000782519"/>
    </source>
</evidence>
<dbReference type="GO" id="GO:0008410">
    <property type="term" value="F:CoA-transferase activity"/>
    <property type="evidence" value="ECO:0007669"/>
    <property type="project" value="TreeGrafter"/>
</dbReference>
<gene>
    <name evidence="2" type="ORF">HZA66_02740</name>
</gene>
<dbReference type="InterPro" id="IPR003673">
    <property type="entry name" value="CoA-Trfase_fam_III"/>
</dbReference>
<dbReference type="Gene3D" id="3.30.1540.10">
    <property type="entry name" value="formyl-coa transferase, domain 3"/>
    <property type="match status" value="1"/>
</dbReference>
<sequence length="403" mass="43159">MLKGMRVLGFTHFVQGPAASQYLADLGADVIKVEPLTGAFERGYAADSVFVDGFSATFFSVNRNKRSISVDLKSERGREVVFSLIKTADVIIENYRGGVLERLGFGYEAVKAVKPDIIYASATGWGSSGPMASAPGQDLLVQARCGLIAVTGNLDTAPTVTGVPVVDQHGAALLAMAVSAAYARKLATGEGTRIESNLLSAGLDLQSESMAAYYSGGRGPDRIARDHRLASWFLPAPYGVFKLADCHAVISLGGDIESFAAAIGTAELIELAADRMANRDAFMRVLGDELQSWTYERLDKALSPHGLWYERVQDYDAVRRDPQVVHNESFQEFAIGDLKGTVVAHPVRYDGKIPEMRRMPQGLGGDTRDVLADAGWSADDIEALVRDGVVATGPQQSSAAPKA</sequence>
<accession>A0A933RTJ1</accession>
<dbReference type="Proteomes" id="UP000782519">
    <property type="component" value="Unassembled WGS sequence"/>
</dbReference>
<dbReference type="Gene3D" id="3.40.50.10540">
    <property type="entry name" value="Crotonobetainyl-coa:carnitine coa-transferase, domain 1"/>
    <property type="match status" value="1"/>
</dbReference>
<dbReference type="PANTHER" id="PTHR48207">
    <property type="entry name" value="SUCCINATE--HYDROXYMETHYLGLUTARATE COA-TRANSFERASE"/>
    <property type="match status" value="1"/>
</dbReference>
<name>A0A933RTJ1_RHOPL</name>
<proteinExistence type="predicted"/>
<protein>
    <submittedName>
        <fullName evidence="2">CoA transferase</fullName>
    </submittedName>
</protein>
<dbReference type="InterPro" id="IPR023606">
    <property type="entry name" value="CoA-Trfase_III_dom_1_sf"/>
</dbReference>